<dbReference type="EMBL" id="JABEZY010253525">
    <property type="protein sequence ID" value="MBA0753395.1"/>
    <property type="molecule type" value="Genomic_DNA"/>
</dbReference>
<comment type="caution">
    <text evidence="2">The sequence shown here is derived from an EMBL/GenBank/DDBJ whole genome shotgun (WGS) entry which is preliminary data.</text>
</comment>
<feature type="region of interest" description="Disordered" evidence="1">
    <location>
        <begin position="1"/>
        <end position="27"/>
    </location>
</feature>
<dbReference type="Proteomes" id="UP000593579">
    <property type="component" value="Unassembled WGS sequence"/>
</dbReference>
<reference evidence="2 3" key="1">
    <citation type="journal article" date="2019" name="Genome Biol. Evol.">
        <title>Insights into the evolution of the New World diploid cottons (Gossypium, subgenus Houzingenia) based on genome sequencing.</title>
        <authorList>
            <person name="Grover C.E."/>
            <person name="Arick M.A. 2nd"/>
            <person name="Thrash A."/>
            <person name="Conover J.L."/>
            <person name="Sanders W.S."/>
            <person name="Peterson D.G."/>
            <person name="Frelichowski J.E."/>
            <person name="Scheffler J.A."/>
            <person name="Scheffler B.E."/>
            <person name="Wendel J.F."/>
        </authorList>
    </citation>
    <scope>NUCLEOTIDE SEQUENCE [LARGE SCALE GENOMIC DNA]</scope>
    <source>
        <strain evidence="2">5</strain>
        <tissue evidence="2">Leaf</tissue>
    </source>
</reference>
<protein>
    <submittedName>
        <fullName evidence="2">Uncharacterized protein</fullName>
    </submittedName>
</protein>
<evidence type="ECO:0000256" key="1">
    <source>
        <dbReference type="SAM" id="MobiDB-lite"/>
    </source>
</evidence>
<organism evidence="2 3">
    <name type="scientific">Gossypium gossypioides</name>
    <name type="common">Mexican cotton</name>
    <name type="synonym">Selera gossypioides</name>
    <dbReference type="NCBI Taxonomy" id="34282"/>
    <lineage>
        <taxon>Eukaryota</taxon>
        <taxon>Viridiplantae</taxon>
        <taxon>Streptophyta</taxon>
        <taxon>Embryophyta</taxon>
        <taxon>Tracheophyta</taxon>
        <taxon>Spermatophyta</taxon>
        <taxon>Magnoliopsida</taxon>
        <taxon>eudicotyledons</taxon>
        <taxon>Gunneridae</taxon>
        <taxon>Pentapetalae</taxon>
        <taxon>rosids</taxon>
        <taxon>malvids</taxon>
        <taxon>Malvales</taxon>
        <taxon>Malvaceae</taxon>
        <taxon>Malvoideae</taxon>
        <taxon>Gossypium</taxon>
    </lineage>
</organism>
<gene>
    <name evidence="2" type="ORF">Gogos_005391</name>
</gene>
<sequence>MGAGECHGPKCKSRDHGTRYTPWRSID</sequence>
<evidence type="ECO:0000313" key="2">
    <source>
        <dbReference type="EMBL" id="MBA0753395.1"/>
    </source>
</evidence>
<evidence type="ECO:0000313" key="3">
    <source>
        <dbReference type="Proteomes" id="UP000593579"/>
    </source>
</evidence>
<accession>A0A7J9CYP6</accession>
<keyword evidence="3" id="KW-1185">Reference proteome</keyword>
<proteinExistence type="predicted"/>
<dbReference type="AlphaFoldDB" id="A0A7J9CYP6"/>
<name>A0A7J9CYP6_GOSGO</name>